<name>A0ACC2FC54_DALPE</name>
<dbReference type="Proteomes" id="UP001157502">
    <property type="component" value="Chromosome 30"/>
</dbReference>
<reference evidence="1" key="1">
    <citation type="submission" date="2021-05" db="EMBL/GenBank/DDBJ databases">
        <authorList>
            <person name="Pan Q."/>
            <person name="Jouanno E."/>
            <person name="Zahm M."/>
            <person name="Klopp C."/>
            <person name="Cabau C."/>
            <person name="Louis A."/>
            <person name="Berthelot C."/>
            <person name="Parey E."/>
            <person name="Roest Crollius H."/>
            <person name="Montfort J."/>
            <person name="Robinson-Rechavi M."/>
            <person name="Bouchez O."/>
            <person name="Lampietro C."/>
            <person name="Lopez Roques C."/>
            <person name="Donnadieu C."/>
            <person name="Postlethwait J."/>
            <person name="Bobe J."/>
            <person name="Dillon D."/>
            <person name="Chandos A."/>
            <person name="von Hippel F."/>
            <person name="Guiguen Y."/>
        </authorList>
    </citation>
    <scope>NUCLEOTIDE SEQUENCE</scope>
    <source>
        <strain evidence="1">YG-Jan2019</strain>
    </source>
</reference>
<organism evidence="1 2">
    <name type="scientific">Dallia pectoralis</name>
    <name type="common">Alaska blackfish</name>
    <dbReference type="NCBI Taxonomy" id="75939"/>
    <lineage>
        <taxon>Eukaryota</taxon>
        <taxon>Metazoa</taxon>
        <taxon>Chordata</taxon>
        <taxon>Craniata</taxon>
        <taxon>Vertebrata</taxon>
        <taxon>Euteleostomi</taxon>
        <taxon>Actinopterygii</taxon>
        <taxon>Neopterygii</taxon>
        <taxon>Teleostei</taxon>
        <taxon>Protacanthopterygii</taxon>
        <taxon>Esociformes</taxon>
        <taxon>Umbridae</taxon>
        <taxon>Dallia</taxon>
    </lineage>
</organism>
<proteinExistence type="predicted"/>
<evidence type="ECO:0000313" key="2">
    <source>
        <dbReference type="Proteomes" id="UP001157502"/>
    </source>
</evidence>
<dbReference type="EMBL" id="CM055757">
    <property type="protein sequence ID" value="KAJ7988845.1"/>
    <property type="molecule type" value="Genomic_DNA"/>
</dbReference>
<sequence length="169" mass="17958">MSAKLISPCAGNTAATILPQDPCRAEKRTQGSAHTWPRLRSSSVIPAPLTCHAKLPATSVSPLNPHKSRRFISLQRGATSFRPLDLSGTLCFIAEQIPISIPPSTPPRLNTHEDAESQTDADRPITSGHEQEEGKTRKGGAVCRQLLHAGTTAPFGQADAFAPGPLRGP</sequence>
<evidence type="ECO:0000313" key="1">
    <source>
        <dbReference type="EMBL" id="KAJ7988845.1"/>
    </source>
</evidence>
<gene>
    <name evidence="1" type="ORF">DPEC_G00313420</name>
</gene>
<protein>
    <submittedName>
        <fullName evidence="1">Uncharacterized protein</fullName>
    </submittedName>
</protein>
<comment type="caution">
    <text evidence="1">The sequence shown here is derived from an EMBL/GenBank/DDBJ whole genome shotgun (WGS) entry which is preliminary data.</text>
</comment>
<keyword evidence="2" id="KW-1185">Reference proteome</keyword>
<accession>A0ACC2FC54</accession>